<dbReference type="AlphaFoldDB" id="A0AAV7SJT2"/>
<feature type="compositionally biased region" description="Basic and acidic residues" evidence="1">
    <location>
        <begin position="71"/>
        <end position="86"/>
    </location>
</feature>
<feature type="chain" id="PRO_5043877160" description="Secreted protein" evidence="2">
    <location>
        <begin position="16"/>
        <end position="86"/>
    </location>
</feature>
<name>A0AAV7SJT2_PLEWA</name>
<dbReference type="Proteomes" id="UP001066276">
    <property type="component" value="Chromosome 4_2"/>
</dbReference>
<feature type="region of interest" description="Disordered" evidence="1">
    <location>
        <begin position="38"/>
        <end position="86"/>
    </location>
</feature>
<keyword evidence="4" id="KW-1185">Reference proteome</keyword>
<comment type="caution">
    <text evidence="3">The sequence shown here is derived from an EMBL/GenBank/DDBJ whole genome shotgun (WGS) entry which is preliminary data.</text>
</comment>
<protein>
    <recommendedName>
        <fullName evidence="5">Secreted protein</fullName>
    </recommendedName>
</protein>
<proteinExistence type="predicted"/>
<feature type="signal peptide" evidence="2">
    <location>
        <begin position="1"/>
        <end position="15"/>
    </location>
</feature>
<dbReference type="EMBL" id="JANPWB010000008">
    <property type="protein sequence ID" value="KAJ1164304.1"/>
    <property type="molecule type" value="Genomic_DNA"/>
</dbReference>
<evidence type="ECO:0000256" key="2">
    <source>
        <dbReference type="SAM" id="SignalP"/>
    </source>
</evidence>
<reference evidence="3" key="1">
    <citation type="journal article" date="2022" name="bioRxiv">
        <title>Sequencing and chromosome-scale assembly of the giantPleurodeles waltlgenome.</title>
        <authorList>
            <person name="Brown T."/>
            <person name="Elewa A."/>
            <person name="Iarovenko S."/>
            <person name="Subramanian E."/>
            <person name="Araus A.J."/>
            <person name="Petzold A."/>
            <person name="Susuki M."/>
            <person name="Suzuki K.-i.T."/>
            <person name="Hayashi T."/>
            <person name="Toyoda A."/>
            <person name="Oliveira C."/>
            <person name="Osipova E."/>
            <person name="Leigh N.D."/>
            <person name="Simon A."/>
            <person name="Yun M.H."/>
        </authorList>
    </citation>
    <scope>NUCLEOTIDE SEQUENCE</scope>
    <source>
        <strain evidence="3">20211129_DDA</strain>
        <tissue evidence="3">Liver</tissue>
    </source>
</reference>
<evidence type="ECO:0000256" key="1">
    <source>
        <dbReference type="SAM" id="MobiDB-lite"/>
    </source>
</evidence>
<evidence type="ECO:0008006" key="5">
    <source>
        <dbReference type="Google" id="ProtNLM"/>
    </source>
</evidence>
<organism evidence="3 4">
    <name type="scientific">Pleurodeles waltl</name>
    <name type="common">Iberian ribbed newt</name>
    <dbReference type="NCBI Taxonomy" id="8319"/>
    <lineage>
        <taxon>Eukaryota</taxon>
        <taxon>Metazoa</taxon>
        <taxon>Chordata</taxon>
        <taxon>Craniata</taxon>
        <taxon>Vertebrata</taxon>
        <taxon>Euteleostomi</taxon>
        <taxon>Amphibia</taxon>
        <taxon>Batrachia</taxon>
        <taxon>Caudata</taxon>
        <taxon>Salamandroidea</taxon>
        <taxon>Salamandridae</taxon>
        <taxon>Pleurodelinae</taxon>
        <taxon>Pleurodeles</taxon>
    </lineage>
</organism>
<evidence type="ECO:0000313" key="4">
    <source>
        <dbReference type="Proteomes" id="UP001066276"/>
    </source>
</evidence>
<gene>
    <name evidence="3" type="ORF">NDU88_004749</name>
</gene>
<sequence length="86" mass="9519">MSVVVLLPGVVCGYAWQEAPWCKLTRCEPRSCARDTRVRLKKGKRQAQGRTRSSETEETTAVKQGTSHSGEVAEMRTGEARQEPLG</sequence>
<evidence type="ECO:0000313" key="3">
    <source>
        <dbReference type="EMBL" id="KAJ1164304.1"/>
    </source>
</evidence>
<keyword evidence="2" id="KW-0732">Signal</keyword>
<accession>A0AAV7SJT2</accession>